<name>A0A5C5Z5X9_9BACT</name>
<dbReference type="EMBL" id="SJPJ01000001">
    <property type="protein sequence ID" value="TWT81983.1"/>
    <property type="molecule type" value="Genomic_DNA"/>
</dbReference>
<dbReference type="RefSeq" id="WP_146398209.1">
    <property type="nucleotide sequence ID" value="NZ_SJPJ01000001.1"/>
</dbReference>
<sequence length="472" mass="54452">MPISGPVVHRQLMDAYSNAQQRLEQERTQATSHEERDNLEDHRGEALVELAEHYLPELSRDAILKTWVDVRSQLADVLRRKEIQRQHVQDQLERANQQRKELESALLTMNAQRDEVKEAIEEIANQVEAELRKSAEFVTLSDRAAIAEAALERAEANLKEIEQDAAGKLPSYDESTLFQYLRERGFGTSQYKHRGLTRRMDRWLARYINYNKAKQGYDFLQKTPEQMREIIVQDRAAFDTVMAELEKHRDDAANRFGFSSRVSELQQLEQQRNAQIKLLDQATMQTQGIEAELTDLEGTRGAYYREAIVIFRKMLEQADTRELDRRAAQTPELTDDQIVSRLAGVDVEIGKLEEAAEQRRQSLLHMQSMMDALGQLIQRFRALEFDSAQCQFIGTLDVTDALYRAKGESDVESLWQEIRSSQRWGPTVMDKVTRVATHPMTQVLVNAMAHAAGAALESHARRAGERHHRRRW</sequence>
<keyword evidence="3" id="KW-1185">Reference proteome</keyword>
<comment type="caution">
    <text evidence="2">The sequence shown here is derived from an EMBL/GenBank/DDBJ whole genome shotgun (WGS) entry which is preliminary data.</text>
</comment>
<dbReference type="OrthoDB" id="274366at2"/>
<feature type="coiled-coil region" evidence="1">
    <location>
        <begin position="78"/>
        <end position="164"/>
    </location>
</feature>
<reference evidence="2 3" key="1">
    <citation type="submission" date="2019-02" db="EMBL/GenBank/DDBJ databases">
        <title>Deep-cultivation of Planctomycetes and their phenomic and genomic characterization uncovers novel biology.</title>
        <authorList>
            <person name="Wiegand S."/>
            <person name="Jogler M."/>
            <person name="Boedeker C."/>
            <person name="Pinto D."/>
            <person name="Vollmers J."/>
            <person name="Rivas-Marin E."/>
            <person name="Kohn T."/>
            <person name="Peeters S.H."/>
            <person name="Heuer A."/>
            <person name="Rast P."/>
            <person name="Oberbeckmann S."/>
            <person name="Bunk B."/>
            <person name="Jeske O."/>
            <person name="Meyerdierks A."/>
            <person name="Storesund J.E."/>
            <person name="Kallscheuer N."/>
            <person name="Luecker S."/>
            <person name="Lage O.M."/>
            <person name="Pohl T."/>
            <person name="Merkel B.J."/>
            <person name="Hornburger P."/>
            <person name="Mueller R.-W."/>
            <person name="Bruemmer F."/>
            <person name="Labrenz M."/>
            <person name="Spormann A.M."/>
            <person name="Op Den Camp H."/>
            <person name="Overmann J."/>
            <person name="Amann R."/>
            <person name="Jetten M.S.M."/>
            <person name="Mascher T."/>
            <person name="Medema M.H."/>
            <person name="Devos D.P."/>
            <person name="Kaster A.-K."/>
            <person name="Ovreas L."/>
            <person name="Rohde M."/>
            <person name="Galperin M.Y."/>
            <person name="Jogler C."/>
        </authorList>
    </citation>
    <scope>NUCLEOTIDE SEQUENCE [LARGE SCALE GENOMIC DNA]</scope>
    <source>
        <strain evidence="2 3">CA13</strain>
    </source>
</reference>
<proteinExistence type="predicted"/>
<dbReference type="Proteomes" id="UP000315010">
    <property type="component" value="Unassembled WGS sequence"/>
</dbReference>
<dbReference type="AlphaFoldDB" id="A0A5C5Z5X9"/>
<evidence type="ECO:0000313" key="3">
    <source>
        <dbReference type="Proteomes" id="UP000315010"/>
    </source>
</evidence>
<gene>
    <name evidence="2" type="ORF">CA13_34380</name>
</gene>
<evidence type="ECO:0000256" key="1">
    <source>
        <dbReference type="SAM" id="Coils"/>
    </source>
</evidence>
<keyword evidence="1" id="KW-0175">Coiled coil</keyword>
<organism evidence="2 3">
    <name type="scientific">Novipirellula herctigrandis</name>
    <dbReference type="NCBI Taxonomy" id="2527986"/>
    <lineage>
        <taxon>Bacteria</taxon>
        <taxon>Pseudomonadati</taxon>
        <taxon>Planctomycetota</taxon>
        <taxon>Planctomycetia</taxon>
        <taxon>Pirellulales</taxon>
        <taxon>Pirellulaceae</taxon>
        <taxon>Novipirellula</taxon>
    </lineage>
</organism>
<evidence type="ECO:0000313" key="2">
    <source>
        <dbReference type="EMBL" id="TWT81983.1"/>
    </source>
</evidence>
<protein>
    <recommendedName>
        <fullName evidence="4">Chromosome partition protein Smc</fullName>
    </recommendedName>
</protein>
<accession>A0A5C5Z5X9</accession>
<feature type="coiled-coil region" evidence="1">
    <location>
        <begin position="9"/>
        <end position="36"/>
    </location>
</feature>
<evidence type="ECO:0008006" key="4">
    <source>
        <dbReference type="Google" id="ProtNLM"/>
    </source>
</evidence>